<accession>A0A1G1X6S5</accession>
<name>A0A1G1X6S5_9BACT</name>
<protein>
    <recommendedName>
        <fullName evidence="3">3D domain-containing protein</fullName>
    </recommendedName>
</protein>
<comment type="caution">
    <text evidence="1">The sequence shown here is derived from an EMBL/GenBank/DDBJ whole genome shotgun (WGS) entry which is preliminary data.</text>
</comment>
<dbReference type="EMBL" id="MHHR01000001">
    <property type="protein sequence ID" value="OGY35290.1"/>
    <property type="molecule type" value="Genomic_DNA"/>
</dbReference>
<evidence type="ECO:0000313" key="2">
    <source>
        <dbReference type="Proteomes" id="UP000177528"/>
    </source>
</evidence>
<evidence type="ECO:0008006" key="3">
    <source>
        <dbReference type="Google" id="ProtNLM"/>
    </source>
</evidence>
<sequence>MELAKTNTHNFSVQLLGAFTIIAVAAMNAYPLPALAFAQVLSPRPAYFPQENFFAVTATAYSSTPEQTDSSPFITASGSHVRHGIIAANFLPLGTKIRLGKEIYTVEDRMSKRYNGEYRIDIWMASLDAAQNFGSRTLLIEVITAPSER</sequence>
<dbReference type="AlphaFoldDB" id="A0A1G1X6S5"/>
<organism evidence="1 2">
    <name type="scientific">Candidatus Andersenbacteria bacterium RIFCSPHIGHO2_12_FULL_45_11</name>
    <dbReference type="NCBI Taxonomy" id="1797281"/>
    <lineage>
        <taxon>Bacteria</taxon>
        <taxon>Candidatus Anderseniibacteriota</taxon>
    </lineage>
</organism>
<reference evidence="1 2" key="1">
    <citation type="journal article" date="2016" name="Nat. Commun.">
        <title>Thousands of microbial genomes shed light on interconnected biogeochemical processes in an aquifer system.</title>
        <authorList>
            <person name="Anantharaman K."/>
            <person name="Brown C.T."/>
            <person name="Hug L.A."/>
            <person name="Sharon I."/>
            <person name="Castelle C.J."/>
            <person name="Probst A.J."/>
            <person name="Thomas B.C."/>
            <person name="Singh A."/>
            <person name="Wilkins M.J."/>
            <person name="Karaoz U."/>
            <person name="Brodie E.L."/>
            <person name="Williams K.H."/>
            <person name="Hubbard S.S."/>
            <person name="Banfield J.F."/>
        </authorList>
    </citation>
    <scope>NUCLEOTIDE SEQUENCE [LARGE SCALE GENOMIC DNA]</scope>
</reference>
<evidence type="ECO:0000313" key="1">
    <source>
        <dbReference type="EMBL" id="OGY35290.1"/>
    </source>
</evidence>
<dbReference type="CDD" id="cd22784">
    <property type="entry name" value="DPBB_MltA_YuiC-like"/>
    <property type="match status" value="1"/>
</dbReference>
<proteinExistence type="predicted"/>
<dbReference type="Proteomes" id="UP000177528">
    <property type="component" value="Unassembled WGS sequence"/>
</dbReference>
<gene>
    <name evidence="1" type="ORF">A3D99_04310</name>
</gene>